<sequence>RISSSRAVYEVNLHGANGTVPEPICADNMRVRQREQTSSTPGKLLNPSKEGETKFKFTKFPVRKLE</sequence>
<feature type="region of interest" description="Disordered" evidence="1">
    <location>
        <begin position="32"/>
        <end position="51"/>
    </location>
</feature>
<feature type="non-terminal residue" evidence="2">
    <location>
        <position position="66"/>
    </location>
</feature>
<keyword evidence="3" id="KW-1185">Reference proteome</keyword>
<proteinExistence type="predicted"/>
<reference evidence="2 3" key="1">
    <citation type="submission" date="2022-05" db="EMBL/GenBank/DDBJ databases">
        <authorList>
            <consortium name="Genoscope - CEA"/>
            <person name="William W."/>
        </authorList>
    </citation>
    <scope>NUCLEOTIDE SEQUENCE [LARGE SCALE GENOMIC DNA]</scope>
</reference>
<gene>
    <name evidence="2" type="ORF">PMEA_00030130</name>
</gene>
<organism evidence="2 3">
    <name type="scientific">Pocillopora meandrina</name>
    <dbReference type="NCBI Taxonomy" id="46732"/>
    <lineage>
        <taxon>Eukaryota</taxon>
        <taxon>Metazoa</taxon>
        <taxon>Cnidaria</taxon>
        <taxon>Anthozoa</taxon>
        <taxon>Hexacorallia</taxon>
        <taxon>Scleractinia</taxon>
        <taxon>Astrocoeniina</taxon>
        <taxon>Pocilloporidae</taxon>
        <taxon>Pocillopora</taxon>
    </lineage>
</organism>
<evidence type="ECO:0000313" key="3">
    <source>
        <dbReference type="Proteomes" id="UP001159428"/>
    </source>
</evidence>
<name>A0AAU9XSP7_9CNID</name>
<feature type="non-terminal residue" evidence="2">
    <location>
        <position position="1"/>
    </location>
</feature>
<dbReference type="AlphaFoldDB" id="A0AAU9XSP7"/>
<evidence type="ECO:0000256" key="1">
    <source>
        <dbReference type="SAM" id="MobiDB-lite"/>
    </source>
</evidence>
<evidence type="ECO:0000313" key="2">
    <source>
        <dbReference type="EMBL" id="CAH3157745.1"/>
    </source>
</evidence>
<comment type="caution">
    <text evidence="2">The sequence shown here is derived from an EMBL/GenBank/DDBJ whole genome shotgun (WGS) entry which is preliminary data.</text>
</comment>
<accession>A0AAU9XSP7</accession>
<protein>
    <submittedName>
        <fullName evidence="2">Uncharacterized protein</fullName>
    </submittedName>
</protein>
<dbReference type="Proteomes" id="UP001159428">
    <property type="component" value="Unassembled WGS sequence"/>
</dbReference>
<dbReference type="EMBL" id="CALNXJ010000065">
    <property type="protein sequence ID" value="CAH3157745.1"/>
    <property type="molecule type" value="Genomic_DNA"/>
</dbReference>